<dbReference type="EMBL" id="CP126980">
    <property type="protein sequence ID" value="WIM93999.1"/>
    <property type="molecule type" value="Genomic_DNA"/>
</dbReference>
<protein>
    <submittedName>
        <fullName evidence="1">Uncharacterized protein</fullName>
    </submittedName>
</protein>
<gene>
    <name evidence="1" type="ORF">ACTOB_005999</name>
</gene>
<proteinExistence type="predicted"/>
<keyword evidence="2" id="KW-1185">Reference proteome</keyword>
<evidence type="ECO:0000313" key="1">
    <source>
        <dbReference type="EMBL" id="WIM93999.1"/>
    </source>
</evidence>
<dbReference type="RefSeq" id="WP_284915202.1">
    <property type="nucleotide sequence ID" value="NZ_CP126980.1"/>
</dbReference>
<reference evidence="1 2" key="1">
    <citation type="submission" date="2023-06" db="EMBL/GenBank/DDBJ databases">
        <authorList>
            <person name="Yushchuk O."/>
            <person name="Binda E."/>
            <person name="Ruckert-Reed C."/>
            <person name="Fedorenko V."/>
            <person name="Kalinowski J."/>
            <person name="Marinelli F."/>
        </authorList>
    </citation>
    <scope>NUCLEOTIDE SEQUENCE [LARGE SCALE GENOMIC DNA]</scope>
    <source>
        <strain evidence="1 2">NRRL 3884</strain>
    </source>
</reference>
<dbReference type="Proteomes" id="UP001240150">
    <property type="component" value="Chromosome"/>
</dbReference>
<accession>A0ABY8W810</accession>
<sequence length="83" mass="8802">MKAGRLVSDLGAAEQWLDSWVSQVNVQAERSVDLARRVATSTGSATGCDEAVRVTVGSDSETGRAVIGSFGSRFPSSGRREDR</sequence>
<name>A0ABY8W810_9ACTN</name>
<evidence type="ECO:0000313" key="2">
    <source>
        <dbReference type="Proteomes" id="UP001240150"/>
    </source>
</evidence>
<organism evidence="1 2">
    <name type="scientific">Actinoplanes oblitus</name>
    <dbReference type="NCBI Taxonomy" id="3040509"/>
    <lineage>
        <taxon>Bacteria</taxon>
        <taxon>Bacillati</taxon>
        <taxon>Actinomycetota</taxon>
        <taxon>Actinomycetes</taxon>
        <taxon>Micromonosporales</taxon>
        <taxon>Micromonosporaceae</taxon>
        <taxon>Actinoplanes</taxon>
    </lineage>
</organism>